<dbReference type="GO" id="GO:0051642">
    <property type="term" value="P:centrosome localization"/>
    <property type="evidence" value="ECO:0007669"/>
    <property type="project" value="TreeGrafter"/>
</dbReference>
<dbReference type="PANTHER" id="PTHR10921:SF1">
    <property type="entry name" value="NUCLEAR DISTRIBUTION PROTEIN NUDE HOMOLOG"/>
    <property type="match status" value="1"/>
</dbReference>
<accession>A0A2I2EZZ9</accession>
<evidence type="ECO:0000256" key="1">
    <source>
        <dbReference type="ARBA" id="ARBA00004245"/>
    </source>
</evidence>
<protein>
    <submittedName>
        <fullName evidence="9">NUDE protein</fullName>
    </submittedName>
</protein>
<evidence type="ECO:0000313" key="10">
    <source>
        <dbReference type="Proteomes" id="UP000234585"/>
    </source>
</evidence>
<dbReference type="GO" id="GO:0000776">
    <property type="term" value="C:kinetochore"/>
    <property type="evidence" value="ECO:0007669"/>
    <property type="project" value="TreeGrafter"/>
</dbReference>
<dbReference type="RefSeq" id="XP_024667968.1">
    <property type="nucleotide sequence ID" value="XM_024815534.1"/>
</dbReference>
<keyword evidence="4" id="KW-0493">Microtubule</keyword>
<proteinExistence type="inferred from homology"/>
<comment type="similarity">
    <text evidence="2">Belongs to the nudE family.</text>
</comment>
<dbReference type="PANTHER" id="PTHR10921">
    <property type="entry name" value="NUCLEAR DISTRIBUTION PROTEIN NUDE HOMOLOG 1"/>
    <property type="match status" value="1"/>
</dbReference>
<organism evidence="9 10">
    <name type="scientific">Aspergillus candidus</name>
    <dbReference type="NCBI Taxonomy" id="41067"/>
    <lineage>
        <taxon>Eukaryota</taxon>
        <taxon>Fungi</taxon>
        <taxon>Dikarya</taxon>
        <taxon>Ascomycota</taxon>
        <taxon>Pezizomycotina</taxon>
        <taxon>Eurotiomycetes</taxon>
        <taxon>Eurotiomycetidae</taxon>
        <taxon>Eurotiales</taxon>
        <taxon>Aspergillaceae</taxon>
        <taxon>Aspergillus</taxon>
        <taxon>Aspergillus subgen. Circumdati</taxon>
    </lineage>
</organism>
<evidence type="ECO:0000256" key="2">
    <source>
        <dbReference type="ARBA" id="ARBA00007429"/>
    </source>
</evidence>
<reference evidence="9 10" key="1">
    <citation type="submission" date="2017-12" db="EMBL/GenBank/DDBJ databases">
        <authorList>
            <consortium name="DOE Joint Genome Institute"/>
            <person name="Haridas S."/>
            <person name="Kjaerbolling I."/>
            <person name="Vesth T.C."/>
            <person name="Frisvad J.C."/>
            <person name="Nybo J.L."/>
            <person name="Theobald S."/>
            <person name="Kuo A."/>
            <person name="Bowyer P."/>
            <person name="Matsuda Y."/>
            <person name="Mondo S."/>
            <person name="Lyhne E.K."/>
            <person name="Kogle M.E."/>
            <person name="Clum A."/>
            <person name="Lipzen A."/>
            <person name="Salamov A."/>
            <person name="Ngan C.Y."/>
            <person name="Daum C."/>
            <person name="Chiniquy J."/>
            <person name="Barry K."/>
            <person name="LaButti K."/>
            <person name="Simmons B.A."/>
            <person name="Magnuson J.K."/>
            <person name="Mortensen U.H."/>
            <person name="Larsen T.O."/>
            <person name="Grigoriev I.V."/>
            <person name="Baker S.E."/>
            <person name="Andersen M.R."/>
            <person name="Nordberg H.P."/>
            <person name="Cantor M.N."/>
            <person name="Hua S.X."/>
        </authorList>
    </citation>
    <scope>NUCLEOTIDE SEQUENCE [LARGE SCALE GENOMIC DNA]</scope>
    <source>
        <strain evidence="9 10">CBS 102.13</strain>
    </source>
</reference>
<evidence type="ECO:0000259" key="8">
    <source>
        <dbReference type="Pfam" id="PF04880"/>
    </source>
</evidence>
<sequence length="595" mass="65584">MPSAEVSSSTSHPKESRSGRDELAHYKAQYEQLESELADFQASSRELEAELEKDIEASEKRERKLKERLDKLTYEVDEWKTKYKQSKSEGGAAQNALQKEITTLRDTTRSLQLKLRDIEVTNDDYERQARHTTSSLEDLESKYNIAIERGVLLEEEIKNGDKEREFLRIENQRLRDELSEVRIETDIVQERLRNAEWHGGGRRRKPTPLHRTPSTPQTPEIFDRSPATSTVSSPLFHTPPMKASLASVAATPPSPPMSETSSMRKSINAVPGFPRQKASGSESFGTRSLHGPRTQRYQPHSRATSAAYSNGWSTPSVTSRPSLTKPSNAPAQRPSALPKSGSLCQIRGLIGKMQKLEERVQSAKSKLPPPSDSPSRGSSRAGSRSGSILGSSPMGSTITPRGGEARQRLSSSSFSSSLRDGDGVPSYLPHRPSFSQRTQGDSRPSSRTSFSSSFSHSTHPSVAPSSTRPESRQSRTKTPLGHYSTNPTTESRRPRSSLSNPSAQGAPVNGMSHIDEDEDLAMHMSVRAKISEARQTRLPSIPTPNGPNGVKKRTPSNMSAIPTPRTLRTSGEIDRRENMGPSNHKATPSDLGETF</sequence>
<evidence type="ECO:0000256" key="7">
    <source>
        <dbReference type="SAM" id="MobiDB-lite"/>
    </source>
</evidence>
<gene>
    <name evidence="9" type="ORF">BDW47DRAFT_120793</name>
</gene>
<dbReference type="GO" id="GO:0005871">
    <property type="term" value="C:kinesin complex"/>
    <property type="evidence" value="ECO:0007669"/>
    <property type="project" value="TreeGrafter"/>
</dbReference>
<dbReference type="Gene3D" id="6.10.250.1080">
    <property type="match status" value="1"/>
</dbReference>
<feature type="compositionally biased region" description="Low complexity" evidence="7">
    <location>
        <begin position="373"/>
        <end position="393"/>
    </location>
</feature>
<dbReference type="Pfam" id="PF04880">
    <property type="entry name" value="NUDE_C"/>
    <property type="match status" value="1"/>
</dbReference>
<feature type="region of interest" description="Disordered" evidence="7">
    <location>
        <begin position="194"/>
        <end position="515"/>
    </location>
</feature>
<dbReference type="GO" id="GO:0007020">
    <property type="term" value="P:microtubule nucleation"/>
    <property type="evidence" value="ECO:0007669"/>
    <property type="project" value="TreeGrafter"/>
</dbReference>
<dbReference type="STRING" id="41067.A0A2I2EZZ9"/>
<name>A0A2I2EZZ9_ASPCN</name>
<feature type="compositionally biased region" description="Basic and acidic residues" evidence="7">
    <location>
        <begin position="12"/>
        <end position="25"/>
    </location>
</feature>
<keyword evidence="6" id="KW-0206">Cytoskeleton</keyword>
<dbReference type="EMBL" id="KZ559190">
    <property type="protein sequence ID" value="PLB33956.1"/>
    <property type="molecule type" value="Genomic_DNA"/>
</dbReference>
<dbReference type="GO" id="GO:0007059">
    <property type="term" value="P:chromosome segregation"/>
    <property type="evidence" value="ECO:0007669"/>
    <property type="project" value="TreeGrafter"/>
</dbReference>
<dbReference type="GeneID" id="36522694"/>
<dbReference type="OrthoDB" id="5877028at2759"/>
<evidence type="ECO:0000256" key="4">
    <source>
        <dbReference type="ARBA" id="ARBA00022701"/>
    </source>
</evidence>
<keyword evidence="5" id="KW-0175">Coiled coil</keyword>
<dbReference type="GO" id="GO:0005874">
    <property type="term" value="C:microtubule"/>
    <property type="evidence" value="ECO:0007669"/>
    <property type="project" value="UniProtKB-KW"/>
</dbReference>
<dbReference type="GO" id="GO:0047496">
    <property type="term" value="P:vesicle transport along microtubule"/>
    <property type="evidence" value="ECO:0007669"/>
    <property type="project" value="TreeGrafter"/>
</dbReference>
<feature type="compositionally biased region" description="Low complexity" evidence="7">
    <location>
        <begin position="442"/>
        <end position="461"/>
    </location>
</feature>
<evidence type="ECO:0000256" key="3">
    <source>
        <dbReference type="ARBA" id="ARBA00022490"/>
    </source>
</evidence>
<dbReference type="GO" id="GO:0008017">
    <property type="term" value="F:microtubule binding"/>
    <property type="evidence" value="ECO:0007669"/>
    <property type="project" value="InterPro"/>
</dbReference>
<dbReference type="InterPro" id="IPR006964">
    <property type="entry name" value="NUDE_dom"/>
</dbReference>
<feature type="region of interest" description="Disordered" evidence="7">
    <location>
        <begin position="532"/>
        <end position="595"/>
    </location>
</feature>
<feature type="compositionally biased region" description="Polar residues" evidence="7">
    <location>
        <begin position="226"/>
        <end position="235"/>
    </location>
</feature>
<keyword evidence="3" id="KW-0963">Cytoplasm</keyword>
<keyword evidence="10" id="KW-1185">Reference proteome</keyword>
<evidence type="ECO:0000256" key="6">
    <source>
        <dbReference type="ARBA" id="ARBA00023212"/>
    </source>
</evidence>
<feature type="compositionally biased region" description="Polar residues" evidence="7">
    <location>
        <begin position="1"/>
        <end position="11"/>
    </location>
</feature>
<feature type="region of interest" description="Disordered" evidence="7">
    <location>
        <begin position="1"/>
        <end position="25"/>
    </location>
</feature>
<evidence type="ECO:0000256" key="5">
    <source>
        <dbReference type="ARBA" id="ARBA00023054"/>
    </source>
</evidence>
<dbReference type="GO" id="GO:0000132">
    <property type="term" value="P:establishment of mitotic spindle orientation"/>
    <property type="evidence" value="ECO:0007669"/>
    <property type="project" value="TreeGrafter"/>
</dbReference>
<dbReference type="InterPro" id="IPR033494">
    <property type="entry name" value="NUDE"/>
</dbReference>
<dbReference type="AlphaFoldDB" id="A0A2I2EZZ9"/>
<dbReference type="Proteomes" id="UP000234585">
    <property type="component" value="Unassembled WGS sequence"/>
</dbReference>
<comment type="subcellular location">
    <subcellularLocation>
        <location evidence="1">Cytoplasm</location>
        <location evidence="1">Cytoskeleton</location>
    </subcellularLocation>
</comment>
<evidence type="ECO:0000313" key="9">
    <source>
        <dbReference type="EMBL" id="PLB33956.1"/>
    </source>
</evidence>
<feature type="compositionally biased region" description="Polar residues" evidence="7">
    <location>
        <begin position="295"/>
        <end position="330"/>
    </location>
</feature>
<feature type="domain" description="NUDE" evidence="8">
    <location>
        <begin position="135"/>
        <end position="308"/>
    </location>
</feature>